<evidence type="ECO:0000256" key="1">
    <source>
        <dbReference type="SAM" id="Phobius"/>
    </source>
</evidence>
<name>A0ABY5JWC5_9BACI</name>
<protein>
    <submittedName>
        <fullName evidence="2">Uncharacterized protein</fullName>
    </submittedName>
</protein>
<dbReference type="RefSeq" id="WP_256708543.1">
    <property type="nucleotide sequence ID" value="NZ_CP101914.1"/>
</dbReference>
<feature type="transmembrane region" description="Helical" evidence="1">
    <location>
        <begin position="12"/>
        <end position="40"/>
    </location>
</feature>
<accession>A0ABY5JWC5</accession>
<keyword evidence="1" id="KW-0472">Membrane</keyword>
<proteinExistence type="predicted"/>
<feature type="transmembrane region" description="Helical" evidence="1">
    <location>
        <begin position="177"/>
        <end position="197"/>
    </location>
</feature>
<feature type="transmembrane region" description="Helical" evidence="1">
    <location>
        <begin position="239"/>
        <end position="262"/>
    </location>
</feature>
<organism evidence="2 3">
    <name type="scientific">Oceanobacillus jeddahense</name>
    <dbReference type="NCBI Taxonomy" id="1462527"/>
    <lineage>
        <taxon>Bacteria</taxon>
        <taxon>Bacillati</taxon>
        <taxon>Bacillota</taxon>
        <taxon>Bacilli</taxon>
        <taxon>Bacillales</taxon>
        <taxon>Bacillaceae</taxon>
        <taxon>Oceanobacillus</taxon>
    </lineage>
</organism>
<feature type="transmembrane region" description="Helical" evidence="1">
    <location>
        <begin position="61"/>
        <end position="84"/>
    </location>
</feature>
<reference evidence="2" key="1">
    <citation type="submission" date="2022-07" db="EMBL/GenBank/DDBJ databases">
        <title>FELIX.</title>
        <authorList>
            <person name="Wan K.H."/>
            <person name="Park S."/>
            <person name="Lawrence Q."/>
            <person name="Eichenberger J.P."/>
            <person name="Booth B.W."/>
            <person name="Piaggio A.J."/>
            <person name="Chandler J.C."/>
            <person name="Franklin A.B."/>
            <person name="Celniker S.E."/>
        </authorList>
    </citation>
    <scope>NUCLEOTIDE SEQUENCE</scope>
    <source>
        <strain evidence="2">QA-1986 374</strain>
    </source>
</reference>
<keyword evidence="1" id="KW-0812">Transmembrane</keyword>
<keyword evidence="1" id="KW-1133">Transmembrane helix</keyword>
<sequence>MNKIRWDTIQFFGIAIITFSVLGIIAYLLYLTLPPFMSYFERLARIASGKIVKNIKHYLSLWKYIIYTIYTISSVALFFFVFKLINGEQWSLIAFLTYPLLVIFLGTLVDELNKNLKKKVFIPKVRIPGFMKENYIVDRLKLLCGRILLHIVIYLLIFYILWTIFEVTLDNDTISYQSIYFMFVLLPIALTIFVYIGVKDESEMNLRRIITYLGLLIFAFIDSYSQFKELFGEEGLGSLFNYFVYITLGIFAALENCVKAIYNDYRFYHKEK</sequence>
<evidence type="ECO:0000313" key="2">
    <source>
        <dbReference type="EMBL" id="UUI03473.1"/>
    </source>
</evidence>
<evidence type="ECO:0000313" key="3">
    <source>
        <dbReference type="Proteomes" id="UP001059773"/>
    </source>
</evidence>
<dbReference type="EMBL" id="CP101914">
    <property type="protein sequence ID" value="UUI03473.1"/>
    <property type="molecule type" value="Genomic_DNA"/>
</dbReference>
<feature type="transmembrane region" description="Helical" evidence="1">
    <location>
        <begin position="147"/>
        <end position="165"/>
    </location>
</feature>
<gene>
    <name evidence="2" type="ORF">NP439_01900</name>
</gene>
<dbReference type="Proteomes" id="UP001059773">
    <property type="component" value="Chromosome"/>
</dbReference>
<feature type="transmembrane region" description="Helical" evidence="1">
    <location>
        <begin position="90"/>
        <end position="109"/>
    </location>
</feature>
<keyword evidence="3" id="KW-1185">Reference proteome</keyword>
<feature type="transmembrane region" description="Helical" evidence="1">
    <location>
        <begin position="209"/>
        <end position="227"/>
    </location>
</feature>